<dbReference type="InterPro" id="IPR035959">
    <property type="entry name" value="RutC-like_sf"/>
</dbReference>
<gene>
    <name evidence="1" type="ORF">CCE01nite_06790</name>
</gene>
<dbReference type="AlphaFoldDB" id="A0A4Y3KUV6"/>
<dbReference type="Pfam" id="PF01042">
    <property type="entry name" value="Ribonuc_L-PSP"/>
    <property type="match status" value="1"/>
</dbReference>
<dbReference type="SUPFAM" id="SSF55298">
    <property type="entry name" value="YjgF-like"/>
    <property type="match status" value="1"/>
</dbReference>
<reference evidence="1" key="1">
    <citation type="submission" date="2019-06" db="EMBL/GenBank/DDBJ databases">
        <title>Whole genome shotgun sequence of Cellulomonas cellasea NBRC 3753.</title>
        <authorList>
            <person name="Hosoyama A."/>
            <person name="Uohara A."/>
            <person name="Ohji S."/>
            <person name="Ichikawa N."/>
        </authorList>
    </citation>
    <scope>NUCLEOTIDE SEQUENCE [LARGE SCALE GENOMIC DNA]</scope>
    <source>
        <strain evidence="1">NBRC 3753</strain>
    </source>
</reference>
<dbReference type="PANTHER" id="PTHR43857:SF1">
    <property type="entry name" value="YJGH FAMILY PROTEIN"/>
    <property type="match status" value="1"/>
</dbReference>
<dbReference type="InterPro" id="IPR006175">
    <property type="entry name" value="YjgF/YER057c/UK114"/>
</dbReference>
<protein>
    <recommendedName>
        <fullName evidence="3">Enamine deaminase RidA</fullName>
    </recommendedName>
</protein>
<accession>A0A4Y3KUV6</accession>
<evidence type="ECO:0000313" key="1">
    <source>
        <dbReference type="EMBL" id="GEA86730.1"/>
    </source>
</evidence>
<name>A0A4Y3KUV6_9CELL</name>
<evidence type="ECO:0000313" key="2">
    <source>
        <dbReference type="Proteomes" id="UP000317046"/>
    </source>
</evidence>
<organism evidence="1 2">
    <name type="scientific">Cellulomonas cellasea</name>
    <dbReference type="NCBI Taxonomy" id="43670"/>
    <lineage>
        <taxon>Bacteria</taxon>
        <taxon>Bacillati</taxon>
        <taxon>Actinomycetota</taxon>
        <taxon>Actinomycetes</taxon>
        <taxon>Micrococcales</taxon>
        <taxon>Cellulomonadaceae</taxon>
        <taxon>Cellulomonas</taxon>
    </lineage>
</organism>
<keyword evidence="2" id="KW-1185">Reference proteome</keyword>
<sequence>MSGHVLELRVGARLWFEGVAWSVVEVAPACHSPATARRAGATAARPSLRAMDVWAARGGRVAWQDRRMSKRQIVSSGAVWEPLVGYSRAVRVGSWVSVAGTTAAGPDGAPVGGDDIAEQTREAIRRIEAALEQVGACLGDVVRTRMFVADISRWEDVGRAHGEFFADIRPASSMVEVSALIDPRLLVEVEADAVLS</sequence>
<dbReference type="Gene3D" id="3.30.1330.40">
    <property type="entry name" value="RutC-like"/>
    <property type="match status" value="1"/>
</dbReference>
<comment type="caution">
    <text evidence="1">The sequence shown here is derived from an EMBL/GenBank/DDBJ whole genome shotgun (WGS) entry which is preliminary data.</text>
</comment>
<dbReference type="Proteomes" id="UP000317046">
    <property type="component" value="Unassembled WGS sequence"/>
</dbReference>
<dbReference type="CDD" id="cd06154">
    <property type="entry name" value="YjgF_YER057c_UK114_like_6"/>
    <property type="match status" value="1"/>
</dbReference>
<dbReference type="PANTHER" id="PTHR43857">
    <property type="entry name" value="BLR7761 PROTEIN"/>
    <property type="match status" value="1"/>
</dbReference>
<dbReference type="EMBL" id="BJLR01000009">
    <property type="protein sequence ID" value="GEA86730.1"/>
    <property type="molecule type" value="Genomic_DNA"/>
</dbReference>
<evidence type="ECO:0008006" key="3">
    <source>
        <dbReference type="Google" id="ProtNLM"/>
    </source>
</evidence>
<proteinExistence type="predicted"/>